<keyword evidence="3" id="KW-1185">Reference proteome</keyword>
<proteinExistence type="predicted"/>
<comment type="caution">
    <text evidence="2">The sequence shown here is derived from an EMBL/GenBank/DDBJ whole genome shotgun (WGS) entry which is preliminary data.</text>
</comment>
<evidence type="ECO:0000313" key="3">
    <source>
        <dbReference type="Proteomes" id="UP001148838"/>
    </source>
</evidence>
<reference evidence="2 3" key="1">
    <citation type="journal article" date="2022" name="Allergy">
        <title>Genome assembly and annotation of Periplaneta americana reveal a comprehensive cockroach allergen profile.</title>
        <authorList>
            <person name="Wang L."/>
            <person name="Xiong Q."/>
            <person name="Saelim N."/>
            <person name="Wang L."/>
            <person name="Nong W."/>
            <person name="Wan A.T."/>
            <person name="Shi M."/>
            <person name="Liu X."/>
            <person name="Cao Q."/>
            <person name="Hui J.H.L."/>
            <person name="Sookrung N."/>
            <person name="Leung T.F."/>
            <person name="Tungtrongchitr A."/>
            <person name="Tsui S.K.W."/>
        </authorList>
    </citation>
    <scope>NUCLEOTIDE SEQUENCE [LARGE SCALE GENOMIC DNA]</scope>
    <source>
        <strain evidence="2">PWHHKU_190912</strain>
    </source>
</reference>
<evidence type="ECO:0008006" key="4">
    <source>
        <dbReference type="Google" id="ProtNLM"/>
    </source>
</evidence>
<dbReference type="EMBL" id="JAJSOF020000040">
    <property type="protein sequence ID" value="KAJ4426154.1"/>
    <property type="molecule type" value="Genomic_DNA"/>
</dbReference>
<gene>
    <name evidence="2" type="ORF">ANN_26963</name>
</gene>
<dbReference type="Proteomes" id="UP001148838">
    <property type="component" value="Unassembled WGS sequence"/>
</dbReference>
<feature type="compositionally biased region" description="Basic and acidic residues" evidence="1">
    <location>
        <begin position="158"/>
        <end position="169"/>
    </location>
</feature>
<evidence type="ECO:0000313" key="2">
    <source>
        <dbReference type="EMBL" id="KAJ4426154.1"/>
    </source>
</evidence>
<sequence>MKDWPPRQNLEVGCKNVVRQSLVSSSKVVLPCLHIKRGLMKQLVKALNKEGGCFKYMSGAAFKNKYANRKVQDNRQGLELNGLHQLLVYVDDVNILGDSSETKRENTEILLEASKAIGLYTGEKLIPIANKNGGNNEGDERKGREIQQEGGRNAARKQTNEEEIKMLGP</sequence>
<feature type="compositionally biased region" description="Basic and acidic residues" evidence="1">
    <location>
        <begin position="138"/>
        <end position="147"/>
    </location>
</feature>
<organism evidence="2 3">
    <name type="scientific">Periplaneta americana</name>
    <name type="common">American cockroach</name>
    <name type="synonym">Blatta americana</name>
    <dbReference type="NCBI Taxonomy" id="6978"/>
    <lineage>
        <taxon>Eukaryota</taxon>
        <taxon>Metazoa</taxon>
        <taxon>Ecdysozoa</taxon>
        <taxon>Arthropoda</taxon>
        <taxon>Hexapoda</taxon>
        <taxon>Insecta</taxon>
        <taxon>Pterygota</taxon>
        <taxon>Neoptera</taxon>
        <taxon>Polyneoptera</taxon>
        <taxon>Dictyoptera</taxon>
        <taxon>Blattodea</taxon>
        <taxon>Blattoidea</taxon>
        <taxon>Blattidae</taxon>
        <taxon>Blattinae</taxon>
        <taxon>Periplaneta</taxon>
    </lineage>
</organism>
<name>A0ABQ8RWW7_PERAM</name>
<accession>A0ABQ8RWW7</accession>
<evidence type="ECO:0000256" key="1">
    <source>
        <dbReference type="SAM" id="MobiDB-lite"/>
    </source>
</evidence>
<protein>
    <recommendedName>
        <fullName evidence="4">Reverse transcriptase domain-containing protein</fullName>
    </recommendedName>
</protein>
<feature type="region of interest" description="Disordered" evidence="1">
    <location>
        <begin position="130"/>
        <end position="169"/>
    </location>
</feature>